<evidence type="ECO:0000313" key="8">
    <source>
        <dbReference type="Proteomes" id="UP000281975"/>
    </source>
</evidence>
<dbReference type="InterPro" id="IPR011206">
    <property type="entry name" value="Citrate_lyase_beta/mcl1/mcl2"/>
</dbReference>
<organism evidence="7 8">
    <name type="scientific">Kushneria sinocarnis</name>
    <dbReference type="NCBI Taxonomy" id="595502"/>
    <lineage>
        <taxon>Bacteria</taxon>
        <taxon>Pseudomonadati</taxon>
        <taxon>Pseudomonadota</taxon>
        <taxon>Gammaproteobacteria</taxon>
        <taxon>Oceanospirillales</taxon>
        <taxon>Halomonadaceae</taxon>
        <taxon>Kushneria</taxon>
    </lineage>
</organism>
<proteinExistence type="predicted"/>
<dbReference type="OrthoDB" id="6831788at2"/>
<dbReference type="PIRSF" id="PIRSF015582">
    <property type="entry name" value="Cit_lyase_B"/>
    <property type="match status" value="1"/>
</dbReference>
<evidence type="ECO:0000256" key="2">
    <source>
        <dbReference type="ARBA" id="ARBA00022723"/>
    </source>
</evidence>
<protein>
    <submittedName>
        <fullName evidence="7">(S)-citramalyl-CoA lyase</fullName>
    </submittedName>
</protein>
<feature type="binding site" evidence="4">
    <location>
        <position position="73"/>
    </location>
    <ligand>
        <name>substrate</name>
    </ligand>
</feature>
<keyword evidence="2 5" id="KW-0479">Metal-binding</keyword>
<keyword evidence="7" id="KW-0456">Lyase</keyword>
<dbReference type="SUPFAM" id="SSF51621">
    <property type="entry name" value="Phosphoenolpyruvate/pyruvate domain"/>
    <property type="match status" value="1"/>
</dbReference>
<dbReference type="InterPro" id="IPR040442">
    <property type="entry name" value="Pyrv_kinase-like_dom_sf"/>
</dbReference>
<keyword evidence="3 5" id="KW-0460">Magnesium</keyword>
<evidence type="ECO:0000313" key="7">
    <source>
        <dbReference type="EMBL" id="RKQ96973.1"/>
    </source>
</evidence>
<feature type="domain" description="HpcH/HpaI aldolase/citrate lyase" evidence="6">
    <location>
        <begin position="14"/>
        <end position="221"/>
    </location>
</feature>
<dbReference type="GO" id="GO:0000287">
    <property type="term" value="F:magnesium ion binding"/>
    <property type="evidence" value="ECO:0007669"/>
    <property type="project" value="TreeGrafter"/>
</dbReference>
<evidence type="ECO:0000256" key="5">
    <source>
        <dbReference type="PIRSR" id="PIRSR015582-2"/>
    </source>
</evidence>
<dbReference type="EMBL" id="RBIN01000008">
    <property type="protein sequence ID" value="RKQ96973.1"/>
    <property type="molecule type" value="Genomic_DNA"/>
</dbReference>
<dbReference type="AlphaFoldDB" id="A0A420WU50"/>
<dbReference type="GO" id="GO:0016829">
    <property type="term" value="F:lyase activity"/>
    <property type="evidence" value="ECO:0007669"/>
    <property type="project" value="UniProtKB-KW"/>
</dbReference>
<comment type="caution">
    <text evidence="7">The sequence shown here is derived from an EMBL/GenBank/DDBJ whole genome shotgun (WGS) entry which is preliminary data.</text>
</comment>
<keyword evidence="8" id="KW-1185">Reference proteome</keyword>
<name>A0A420WU50_9GAMM</name>
<comment type="cofactor">
    <cofactor evidence="1">
        <name>Mg(2+)</name>
        <dbReference type="ChEBI" id="CHEBI:18420"/>
    </cofactor>
</comment>
<dbReference type="RefSeq" id="WP_121173740.1">
    <property type="nucleotide sequence ID" value="NZ_RBIN01000008.1"/>
</dbReference>
<feature type="binding site" evidence="5">
    <location>
        <position position="124"/>
    </location>
    <ligand>
        <name>Mg(2+)</name>
        <dbReference type="ChEBI" id="CHEBI:18420"/>
    </ligand>
</feature>
<gene>
    <name evidence="7" type="ORF">C7446_2834</name>
</gene>
<dbReference type="InterPro" id="IPR015813">
    <property type="entry name" value="Pyrv/PenolPyrv_kinase-like_dom"/>
</dbReference>
<dbReference type="Gene3D" id="3.20.20.60">
    <property type="entry name" value="Phosphoenolpyruvate-binding domains"/>
    <property type="match status" value="1"/>
</dbReference>
<evidence type="ECO:0000256" key="1">
    <source>
        <dbReference type="ARBA" id="ARBA00001946"/>
    </source>
</evidence>
<dbReference type="Pfam" id="PF03328">
    <property type="entry name" value="HpcH_HpaI"/>
    <property type="match status" value="1"/>
</dbReference>
<evidence type="ECO:0000259" key="6">
    <source>
        <dbReference type="Pfam" id="PF03328"/>
    </source>
</evidence>
<evidence type="ECO:0000256" key="3">
    <source>
        <dbReference type="ARBA" id="ARBA00022842"/>
    </source>
</evidence>
<dbReference type="PANTHER" id="PTHR32308:SF10">
    <property type="entry name" value="CITRATE LYASE SUBUNIT BETA"/>
    <property type="match status" value="1"/>
</dbReference>
<dbReference type="Proteomes" id="UP000281975">
    <property type="component" value="Unassembled WGS sequence"/>
</dbReference>
<accession>A0A420WU50</accession>
<dbReference type="GO" id="GO:0006107">
    <property type="term" value="P:oxaloacetate metabolic process"/>
    <property type="evidence" value="ECO:0007669"/>
    <property type="project" value="TreeGrafter"/>
</dbReference>
<dbReference type="PANTHER" id="PTHR32308">
    <property type="entry name" value="LYASE BETA SUBUNIT, PUTATIVE (AFU_ORTHOLOGUE AFUA_4G13030)-RELATED"/>
    <property type="match status" value="1"/>
</dbReference>
<reference evidence="7 8" key="1">
    <citation type="submission" date="2018-10" db="EMBL/GenBank/DDBJ databases">
        <title>Genomic Encyclopedia of Type Strains, Phase IV (KMG-IV): sequencing the most valuable type-strain genomes for metagenomic binning, comparative biology and taxonomic classification.</title>
        <authorList>
            <person name="Goeker M."/>
        </authorList>
    </citation>
    <scope>NUCLEOTIDE SEQUENCE [LARGE SCALE GENOMIC DNA]</scope>
    <source>
        <strain evidence="7 8">DSM 23229</strain>
    </source>
</reference>
<dbReference type="InterPro" id="IPR005000">
    <property type="entry name" value="Aldolase/citrate-lyase_domain"/>
</dbReference>
<feature type="binding site" evidence="5">
    <location>
        <position position="150"/>
    </location>
    <ligand>
        <name>Mg(2+)</name>
        <dbReference type="ChEBI" id="CHEBI:18420"/>
    </ligand>
</feature>
<evidence type="ECO:0000256" key="4">
    <source>
        <dbReference type="PIRSR" id="PIRSR015582-1"/>
    </source>
</evidence>
<sequence length="286" mass="30061">MNAEFEGSIRAAARSALLVSAARSDRIEKALAGMADAVVIDLDDAVPVTDKQDAREALARFLQSHPGVQCVVRINAPDSPEHEADLALCRCFDTIIRVMIPGVASADSLAPAAALGRPIWALIESASGLQHLFEITRVAGVERLAFGAFDLALDLDIAAGTAGGEILLDQARFTLILQSRLAGLMAPLAEVSPIISDSEALRATARRALDMGFGGMLCLHPAQPGAVNEAFTPSAAQLEWARRVLADADTAGFMIDGEPMSASLVHRARRLLARGEGGRAGRLPAP</sequence>
<feature type="binding site" evidence="4">
    <location>
        <position position="124"/>
    </location>
    <ligand>
        <name>substrate</name>
    </ligand>
</feature>